<name>A0ABD1IWR7_9TELE</name>
<dbReference type="SMART" id="SM01277">
    <property type="entry name" value="MAGUK_N_PEST"/>
    <property type="match status" value="1"/>
</dbReference>
<accession>A0ABD1IWR7</accession>
<sequence length="152" mass="16484">MGVARMSPPERRCKCFSPLMCQCKVVCSNRTLSLVFGCKKYRYQDEETPPLEHSPAHLTPGKSGELLHLSDSGHAPIDGLHGYAPHTHLSPSKPVLLPGSQTPYYATSTLVRPVSAAMHVTIVMSQSPSPSHCHPPPQIGALCLSLSCDWLT</sequence>
<dbReference type="Pfam" id="PF10608">
    <property type="entry name" value="MAGUK_N_PEST"/>
    <property type="match status" value="1"/>
</dbReference>
<keyword evidence="3" id="KW-1185">Reference proteome</keyword>
<proteinExistence type="predicted"/>
<dbReference type="Proteomes" id="UP001591681">
    <property type="component" value="Unassembled WGS sequence"/>
</dbReference>
<evidence type="ECO:0000313" key="3">
    <source>
        <dbReference type="Proteomes" id="UP001591681"/>
    </source>
</evidence>
<reference evidence="2 3" key="1">
    <citation type="submission" date="2024-09" db="EMBL/GenBank/DDBJ databases">
        <title>A chromosome-level genome assembly of Gray's grenadier anchovy, Coilia grayii.</title>
        <authorList>
            <person name="Fu Z."/>
        </authorList>
    </citation>
    <scope>NUCLEOTIDE SEQUENCE [LARGE SCALE GENOMIC DNA]</scope>
    <source>
        <strain evidence="2">G4</strain>
        <tissue evidence="2">Muscle</tissue>
    </source>
</reference>
<feature type="domain" description="Disks large homologue 1 N-terminal PEST" evidence="1">
    <location>
        <begin position="39"/>
        <end position="151"/>
    </location>
</feature>
<evidence type="ECO:0000313" key="2">
    <source>
        <dbReference type="EMBL" id="KAL2079287.1"/>
    </source>
</evidence>
<gene>
    <name evidence="2" type="ORF">ACEWY4_025031</name>
</gene>
<protein>
    <recommendedName>
        <fullName evidence="1">Disks large homologue 1 N-terminal PEST domain-containing protein</fullName>
    </recommendedName>
</protein>
<dbReference type="EMBL" id="JBHFQA010000022">
    <property type="protein sequence ID" value="KAL2079287.1"/>
    <property type="molecule type" value="Genomic_DNA"/>
</dbReference>
<comment type="caution">
    <text evidence="2">The sequence shown here is derived from an EMBL/GenBank/DDBJ whole genome shotgun (WGS) entry which is preliminary data.</text>
</comment>
<dbReference type="AlphaFoldDB" id="A0ABD1IWR7"/>
<dbReference type="InterPro" id="IPR019590">
    <property type="entry name" value="DLG1_PEST_dom"/>
</dbReference>
<organism evidence="2 3">
    <name type="scientific">Coilia grayii</name>
    <name type="common">Gray's grenadier anchovy</name>
    <dbReference type="NCBI Taxonomy" id="363190"/>
    <lineage>
        <taxon>Eukaryota</taxon>
        <taxon>Metazoa</taxon>
        <taxon>Chordata</taxon>
        <taxon>Craniata</taxon>
        <taxon>Vertebrata</taxon>
        <taxon>Euteleostomi</taxon>
        <taxon>Actinopterygii</taxon>
        <taxon>Neopterygii</taxon>
        <taxon>Teleostei</taxon>
        <taxon>Clupei</taxon>
        <taxon>Clupeiformes</taxon>
        <taxon>Clupeoidei</taxon>
        <taxon>Engraulidae</taxon>
        <taxon>Coilinae</taxon>
        <taxon>Coilia</taxon>
    </lineage>
</organism>
<evidence type="ECO:0000259" key="1">
    <source>
        <dbReference type="SMART" id="SM01277"/>
    </source>
</evidence>